<organism evidence="6 7">
    <name type="scientific">Lacibacter sediminis</name>
    <dbReference type="NCBI Taxonomy" id="2760713"/>
    <lineage>
        <taxon>Bacteria</taxon>
        <taxon>Pseudomonadati</taxon>
        <taxon>Bacteroidota</taxon>
        <taxon>Chitinophagia</taxon>
        <taxon>Chitinophagales</taxon>
        <taxon>Chitinophagaceae</taxon>
        <taxon>Lacibacter</taxon>
    </lineage>
</organism>
<evidence type="ECO:0000259" key="5">
    <source>
        <dbReference type="SMART" id="SM00563"/>
    </source>
</evidence>
<dbReference type="SUPFAM" id="SSF69593">
    <property type="entry name" value="Glycerol-3-phosphate (1)-acyltransferase"/>
    <property type="match status" value="1"/>
</dbReference>
<proteinExistence type="predicted"/>
<dbReference type="PANTHER" id="PTHR10434:SF11">
    <property type="entry name" value="1-ACYL-SN-GLYCEROL-3-PHOSPHATE ACYLTRANSFERASE"/>
    <property type="match status" value="1"/>
</dbReference>
<evidence type="ECO:0000256" key="1">
    <source>
        <dbReference type="ARBA" id="ARBA00005189"/>
    </source>
</evidence>
<feature type="transmembrane region" description="Helical" evidence="4">
    <location>
        <begin position="12"/>
        <end position="33"/>
    </location>
</feature>
<dbReference type="RefSeq" id="WP_182801344.1">
    <property type="nucleotide sequence ID" value="NZ_CP060007.1"/>
</dbReference>
<dbReference type="SMART" id="SM00563">
    <property type="entry name" value="PlsC"/>
    <property type="match status" value="1"/>
</dbReference>
<dbReference type="GO" id="GO:0006654">
    <property type="term" value="P:phosphatidic acid biosynthetic process"/>
    <property type="evidence" value="ECO:0007669"/>
    <property type="project" value="TreeGrafter"/>
</dbReference>
<dbReference type="EMBL" id="CP060007">
    <property type="protein sequence ID" value="QNA43079.1"/>
    <property type="molecule type" value="Genomic_DNA"/>
</dbReference>
<feature type="transmembrane region" description="Helical" evidence="4">
    <location>
        <begin position="45"/>
        <end position="67"/>
    </location>
</feature>
<dbReference type="PANTHER" id="PTHR10434">
    <property type="entry name" value="1-ACYL-SN-GLYCEROL-3-PHOSPHATE ACYLTRANSFERASE"/>
    <property type="match status" value="1"/>
</dbReference>
<keyword evidence="2" id="KW-0808">Transferase</keyword>
<evidence type="ECO:0000313" key="7">
    <source>
        <dbReference type="Proteomes" id="UP000515344"/>
    </source>
</evidence>
<reference evidence="7" key="1">
    <citation type="submission" date="2020-08" db="EMBL/GenBank/DDBJ databases">
        <title>Lacibacter sp. S13-6-6 genome sequencing.</title>
        <authorList>
            <person name="Jin L."/>
        </authorList>
    </citation>
    <scope>NUCLEOTIDE SEQUENCE [LARGE SCALE GENOMIC DNA]</scope>
    <source>
        <strain evidence="7">S13-6-6</strain>
    </source>
</reference>
<dbReference type="GO" id="GO:0003841">
    <property type="term" value="F:1-acylglycerol-3-phosphate O-acyltransferase activity"/>
    <property type="evidence" value="ECO:0007669"/>
    <property type="project" value="TreeGrafter"/>
</dbReference>
<gene>
    <name evidence="6" type="ORF">H4075_13405</name>
</gene>
<name>A0A7G5XC76_9BACT</name>
<evidence type="ECO:0000256" key="4">
    <source>
        <dbReference type="SAM" id="Phobius"/>
    </source>
</evidence>
<dbReference type="Pfam" id="PF01553">
    <property type="entry name" value="Acyltransferase"/>
    <property type="match status" value="1"/>
</dbReference>
<evidence type="ECO:0000256" key="2">
    <source>
        <dbReference type="ARBA" id="ARBA00022679"/>
    </source>
</evidence>
<keyword evidence="3 6" id="KW-0012">Acyltransferase</keyword>
<dbReference type="CDD" id="cd07989">
    <property type="entry name" value="LPLAT_AGPAT-like"/>
    <property type="match status" value="1"/>
</dbReference>
<dbReference type="AlphaFoldDB" id="A0A7G5XC76"/>
<evidence type="ECO:0000256" key="3">
    <source>
        <dbReference type="ARBA" id="ARBA00023315"/>
    </source>
</evidence>
<keyword evidence="7" id="KW-1185">Reference proteome</keyword>
<dbReference type="KEGG" id="lacs:H4075_13405"/>
<keyword evidence="4" id="KW-1133">Transmembrane helix</keyword>
<protein>
    <submittedName>
        <fullName evidence="6">1-acyl-sn-glycerol-3-phosphate acyltransferase</fullName>
    </submittedName>
</protein>
<dbReference type="Proteomes" id="UP000515344">
    <property type="component" value="Chromosome"/>
</dbReference>
<comment type="pathway">
    <text evidence="1">Lipid metabolism.</text>
</comment>
<feature type="domain" description="Phospholipid/glycerol acyltransferase" evidence="5">
    <location>
        <begin position="79"/>
        <end position="193"/>
    </location>
</feature>
<evidence type="ECO:0000313" key="6">
    <source>
        <dbReference type="EMBL" id="QNA43079.1"/>
    </source>
</evidence>
<dbReference type="InterPro" id="IPR002123">
    <property type="entry name" value="Plipid/glycerol_acylTrfase"/>
</dbReference>
<keyword evidence="4" id="KW-0472">Membrane</keyword>
<keyword evidence="4" id="KW-0812">Transmembrane</keyword>
<accession>A0A7G5XC76</accession>
<sequence>MNVLKNILGRIFALWAMLTFIATMLIILIPTWAMGLLPEPKRTRWFIAMSRIWMGVWLPLAGIRLVIKGKEKFKKGENYVVVCNHNSFMDVPVTSPGIPGANKTIAKIEMAKIPLFGIIYRRGSVLVDRKSEESRLKSYAYMRRVLDMGLHMCIYPEGTRNKTNQPLKEFKDGAFRLAIETKKAIVPAVLFNTKKVLPQHKGFYFWPSKIEMHFLDPIATSELGKEDIKQLREHVYELMWNYIESRK</sequence>